<dbReference type="EMBL" id="CCYD01000442">
    <property type="protein sequence ID" value="CEG39866.1"/>
    <property type="molecule type" value="Genomic_DNA"/>
</dbReference>
<proteinExistence type="predicted"/>
<evidence type="ECO:0000313" key="2">
    <source>
        <dbReference type="Proteomes" id="UP000054928"/>
    </source>
</evidence>
<organism evidence="1 2">
    <name type="scientific">Plasmopara halstedii</name>
    <name type="common">Downy mildew of sunflower</name>
    <dbReference type="NCBI Taxonomy" id="4781"/>
    <lineage>
        <taxon>Eukaryota</taxon>
        <taxon>Sar</taxon>
        <taxon>Stramenopiles</taxon>
        <taxon>Oomycota</taxon>
        <taxon>Peronosporomycetes</taxon>
        <taxon>Peronosporales</taxon>
        <taxon>Peronosporaceae</taxon>
        <taxon>Plasmopara</taxon>
    </lineage>
</organism>
<dbReference type="Proteomes" id="UP000054928">
    <property type="component" value="Unassembled WGS sequence"/>
</dbReference>
<protein>
    <submittedName>
        <fullName evidence="1">Uncharacterized protein</fullName>
    </submittedName>
</protein>
<name>A0A0P1AGT7_PLAHL</name>
<sequence>MGKAEPNQREIPVKEQTLGVPELIRLSLYIRSRWHLGPSSCIGLTGAYIDETVFCAGGKFLYGVLSSFFRDEAFYFKLQRYIRALFDHVINCLD</sequence>
<dbReference type="OrthoDB" id="10031169at2759"/>
<keyword evidence="2" id="KW-1185">Reference proteome</keyword>
<accession>A0A0P1AGT7</accession>
<dbReference type="AlphaFoldDB" id="A0A0P1AGT7"/>
<dbReference type="GeneID" id="36405152"/>
<evidence type="ECO:0000313" key="1">
    <source>
        <dbReference type="EMBL" id="CEG39866.1"/>
    </source>
</evidence>
<reference evidence="2" key="1">
    <citation type="submission" date="2014-09" db="EMBL/GenBank/DDBJ databases">
        <authorList>
            <person name="Sharma Rahul"/>
            <person name="Thines Marco"/>
        </authorList>
    </citation>
    <scope>NUCLEOTIDE SEQUENCE [LARGE SCALE GENOMIC DNA]</scope>
</reference>
<dbReference type="RefSeq" id="XP_024576235.1">
    <property type="nucleotide sequence ID" value="XM_024725460.1"/>
</dbReference>